<keyword evidence="4 5" id="KW-0472">Membrane</keyword>
<feature type="transmembrane region" description="Helical" evidence="5">
    <location>
        <begin position="42"/>
        <end position="64"/>
    </location>
</feature>
<gene>
    <name evidence="7" type="ORF">E1212_05180</name>
</gene>
<proteinExistence type="predicted"/>
<dbReference type="GO" id="GO:0005886">
    <property type="term" value="C:plasma membrane"/>
    <property type="evidence" value="ECO:0007669"/>
    <property type="project" value="UniProtKB-SubCell"/>
</dbReference>
<feature type="transmembrane region" description="Helical" evidence="5">
    <location>
        <begin position="386"/>
        <end position="407"/>
    </location>
</feature>
<keyword evidence="3 5" id="KW-1133">Transmembrane helix</keyword>
<accession>A0A4R4RW04</accession>
<evidence type="ECO:0000259" key="6">
    <source>
        <dbReference type="PROSITE" id="PS50850"/>
    </source>
</evidence>
<comment type="caution">
    <text evidence="7">The sequence shown here is derived from an EMBL/GenBank/DDBJ whole genome shotgun (WGS) entry which is preliminary data.</text>
</comment>
<dbReference type="InterPro" id="IPR020846">
    <property type="entry name" value="MFS_dom"/>
</dbReference>
<dbReference type="GO" id="GO:0022857">
    <property type="term" value="F:transmembrane transporter activity"/>
    <property type="evidence" value="ECO:0007669"/>
    <property type="project" value="InterPro"/>
</dbReference>
<dbReference type="PANTHER" id="PTHR43129:SF1">
    <property type="entry name" value="FOSMIDOMYCIN RESISTANCE PROTEIN"/>
    <property type="match status" value="1"/>
</dbReference>
<comment type="subcellular location">
    <subcellularLocation>
        <location evidence="1">Cell membrane</location>
        <topology evidence="1">Multi-pass membrane protein</topology>
    </subcellularLocation>
</comment>
<dbReference type="AlphaFoldDB" id="A0A4R4RW04"/>
<evidence type="ECO:0000256" key="2">
    <source>
        <dbReference type="ARBA" id="ARBA00022692"/>
    </source>
</evidence>
<keyword evidence="8" id="KW-1185">Reference proteome</keyword>
<feature type="transmembrane region" description="Helical" evidence="5">
    <location>
        <begin position="154"/>
        <end position="173"/>
    </location>
</feature>
<feature type="transmembrane region" description="Helical" evidence="5">
    <location>
        <begin position="102"/>
        <end position="119"/>
    </location>
</feature>
<dbReference type="PROSITE" id="PS50850">
    <property type="entry name" value="MFS"/>
    <property type="match status" value="1"/>
</dbReference>
<evidence type="ECO:0000313" key="7">
    <source>
        <dbReference type="EMBL" id="TDC53569.1"/>
    </source>
</evidence>
<name>A0A4R4RW04_9ACTN</name>
<dbReference type="Gene3D" id="1.20.1250.20">
    <property type="entry name" value="MFS general substrate transporter like domains"/>
    <property type="match status" value="2"/>
</dbReference>
<feature type="transmembrane region" description="Helical" evidence="5">
    <location>
        <begin position="76"/>
        <end position="95"/>
    </location>
</feature>
<dbReference type="SUPFAM" id="SSF103473">
    <property type="entry name" value="MFS general substrate transporter"/>
    <property type="match status" value="1"/>
</dbReference>
<dbReference type="Proteomes" id="UP000295621">
    <property type="component" value="Unassembled WGS sequence"/>
</dbReference>
<protein>
    <submittedName>
        <fullName evidence="7">MFS transporter</fullName>
    </submittedName>
</protein>
<feature type="transmembrane region" description="Helical" evidence="5">
    <location>
        <begin position="185"/>
        <end position="206"/>
    </location>
</feature>
<feature type="transmembrane region" description="Helical" evidence="5">
    <location>
        <begin position="301"/>
        <end position="318"/>
    </location>
</feature>
<feature type="transmembrane region" description="Helical" evidence="5">
    <location>
        <begin position="266"/>
        <end position="289"/>
    </location>
</feature>
<dbReference type="Pfam" id="PF07690">
    <property type="entry name" value="MFS_1"/>
    <property type="match status" value="1"/>
</dbReference>
<reference evidence="7 8" key="1">
    <citation type="submission" date="2019-02" db="EMBL/GenBank/DDBJ databases">
        <title>Draft genome sequences of novel Actinobacteria.</title>
        <authorList>
            <person name="Sahin N."/>
            <person name="Ay H."/>
            <person name="Saygin H."/>
        </authorList>
    </citation>
    <scope>NUCLEOTIDE SEQUENCE [LARGE SCALE GENOMIC DNA]</scope>
    <source>
        <strain evidence="7 8">KC603</strain>
    </source>
</reference>
<feature type="domain" description="Major facilitator superfamily (MFS) profile" evidence="6">
    <location>
        <begin position="19"/>
        <end position="411"/>
    </location>
</feature>
<feature type="transmembrane region" description="Helical" evidence="5">
    <location>
        <begin position="356"/>
        <end position="380"/>
    </location>
</feature>
<dbReference type="InterPro" id="IPR011701">
    <property type="entry name" value="MFS"/>
</dbReference>
<evidence type="ECO:0000256" key="4">
    <source>
        <dbReference type="ARBA" id="ARBA00023136"/>
    </source>
</evidence>
<evidence type="ECO:0000256" key="1">
    <source>
        <dbReference type="ARBA" id="ARBA00004651"/>
    </source>
</evidence>
<organism evidence="7 8">
    <name type="scientific">Jiangella ureilytica</name>
    <dbReference type="NCBI Taxonomy" id="2530374"/>
    <lineage>
        <taxon>Bacteria</taxon>
        <taxon>Bacillati</taxon>
        <taxon>Actinomycetota</taxon>
        <taxon>Actinomycetes</taxon>
        <taxon>Jiangellales</taxon>
        <taxon>Jiangellaceae</taxon>
        <taxon>Jiangella</taxon>
    </lineage>
</organism>
<dbReference type="PANTHER" id="PTHR43129">
    <property type="entry name" value="FOSMIDOMYCIN RESISTANCE PROTEIN"/>
    <property type="match status" value="1"/>
</dbReference>
<dbReference type="InterPro" id="IPR036259">
    <property type="entry name" value="MFS_trans_sf"/>
</dbReference>
<evidence type="ECO:0000256" key="5">
    <source>
        <dbReference type="SAM" id="Phobius"/>
    </source>
</evidence>
<dbReference type="OrthoDB" id="9770492at2"/>
<dbReference type="EMBL" id="SMKL01000008">
    <property type="protein sequence ID" value="TDC53569.1"/>
    <property type="molecule type" value="Genomic_DNA"/>
</dbReference>
<sequence length="411" mass="40561">MVGDTLDERRSRPHAARAAAVTALLERVIPGQNVHRGRVARLTVAHAGADLFQAAVPALIPFFVAERDMTYADAGLLVLAGSLASSVMQPLAGVVGDRVRAAWLQPLGLVLAGGGLLAATLLDSFAAIAVALLLGGLGVAIFHPEAFRATRAAAAASPGAALGVFALGGNIGFALGPSLVVPLGAAYGIEAAGAVAVIPLAGALLLGRGVPSELSSSTDEAGVAGAVLPSDWRTFTFATLGATAAAGVLFGLMAFAPVWFDETLGAGVGLGSAAVTGMLLAGAVGTYAAGTLGDRHGRRPVVLVSVLALLPLSLVLPATGPVLAVALLVLIGFVLEGIFYPLVIVAQDGLPRHAGLAAGMALGLSVGIAAGTTSLLGVLVDSSGPTAALWGCAVLASVALVAGALAVRRPH</sequence>
<feature type="transmembrane region" description="Helical" evidence="5">
    <location>
        <begin position="125"/>
        <end position="142"/>
    </location>
</feature>
<evidence type="ECO:0000313" key="8">
    <source>
        <dbReference type="Proteomes" id="UP000295621"/>
    </source>
</evidence>
<evidence type="ECO:0000256" key="3">
    <source>
        <dbReference type="ARBA" id="ARBA00022989"/>
    </source>
</evidence>
<feature type="transmembrane region" description="Helical" evidence="5">
    <location>
        <begin position="324"/>
        <end position="344"/>
    </location>
</feature>
<keyword evidence="2 5" id="KW-0812">Transmembrane</keyword>
<feature type="transmembrane region" description="Helical" evidence="5">
    <location>
        <begin position="237"/>
        <end position="260"/>
    </location>
</feature>